<gene>
    <name evidence="1" type="ORF">B1H19_04810</name>
</gene>
<dbReference type="AlphaFoldDB" id="A0A1V0TKW9"/>
<evidence type="ECO:0000313" key="2">
    <source>
        <dbReference type="Proteomes" id="UP000192726"/>
    </source>
</evidence>
<dbReference type="KEGG" id="sgv:B1H19_04810"/>
<proteinExistence type="predicted"/>
<dbReference type="OrthoDB" id="9792284at2"/>
<dbReference type="InterPro" id="IPR032633">
    <property type="entry name" value="ThiJ-like"/>
</dbReference>
<sequence>MRVLMPVPDRDFDVTEVAVPWRLLTDAGHDVVFATERAGTRPACDPRLLAAPDPQFARGPRVLSARGTADDDTHAFLVQDGNYLSARWPGDAYLFGRRFCEMLEAAERA</sequence>
<keyword evidence="2" id="KW-1185">Reference proteome</keyword>
<dbReference type="Pfam" id="PF17124">
    <property type="entry name" value="ThiJ_like"/>
    <property type="match status" value="1"/>
</dbReference>
<organism evidence="1 2">
    <name type="scientific">Streptomyces gilvosporeus</name>
    <dbReference type="NCBI Taxonomy" id="553510"/>
    <lineage>
        <taxon>Bacteria</taxon>
        <taxon>Bacillati</taxon>
        <taxon>Actinomycetota</taxon>
        <taxon>Actinomycetes</taxon>
        <taxon>Kitasatosporales</taxon>
        <taxon>Streptomycetaceae</taxon>
        <taxon>Streptomyces</taxon>
    </lineage>
</organism>
<dbReference type="PANTHER" id="PTHR43068:SF1">
    <property type="entry name" value="SLR1854 PROTEIN"/>
    <property type="match status" value="1"/>
</dbReference>
<dbReference type="InterPro" id="IPR029062">
    <property type="entry name" value="Class_I_gatase-like"/>
</dbReference>
<dbReference type="STRING" id="553510.B1H19_04810"/>
<accession>A0A1V0TKW9</accession>
<dbReference type="PANTHER" id="PTHR43068">
    <property type="entry name" value="SLR1854 PROTEIN"/>
    <property type="match status" value="1"/>
</dbReference>
<dbReference type="RefSeq" id="WP_083103375.1">
    <property type="nucleotide sequence ID" value="NZ_CP020569.1"/>
</dbReference>
<dbReference type="Proteomes" id="UP000192726">
    <property type="component" value="Chromosome"/>
</dbReference>
<reference evidence="1 2" key="1">
    <citation type="submission" date="2017-04" db="EMBL/GenBank/DDBJ databases">
        <title>Complete Genome Sequence of Streptomyces gilvosporeus F607, a Capable Producer of Natamycin.</title>
        <authorList>
            <person name="Zong G."/>
            <person name="Zhong C."/>
            <person name="Fu J."/>
            <person name="Qin R."/>
            <person name="Cao G."/>
        </authorList>
    </citation>
    <scope>NUCLEOTIDE SEQUENCE [LARGE SCALE GENOMIC DNA]</scope>
    <source>
        <strain evidence="1 2">F607</strain>
    </source>
</reference>
<dbReference type="Gene3D" id="3.40.50.880">
    <property type="match status" value="1"/>
</dbReference>
<dbReference type="EMBL" id="CP020569">
    <property type="protein sequence ID" value="ARF53585.1"/>
    <property type="molecule type" value="Genomic_DNA"/>
</dbReference>
<name>A0A1V0TKW9_9ACTN</name>
<evidence type="ECO:0008006" key="3">
    <source>
        <dbReference type="Google" id="ProtNLM"/>
    </source>
</evidence>
<dbReference type="SUPFAM" id="SSF52317">
    <property type="entry name" value="Class I glutamine amidotransferase-like"/>
    <property type="match status" value="1"/>
</dbReference>
<evidence type="ECO:0000313" key="1">
    <source>
        <dbReference type="EMBL" id="ARF53585.1"/>
    </source>
</evidence>
<protein>
    <recommendedName>
        <fullName evidence="3">DJ-1/PfpI domain-containing protein</fullName>
    </recommendedName>
</protein>